<evidence type="ECO:0008006" key="3">
    <source>
        <dbReference type="Google" id="ProtNLM"/>
    </source>
</evidence>
<keyword evidence="2" id="KW-1185">Reference proteome</keyword>
<dbReference type="EMBL" id="JBEUWX010000002">
    <property type="protein sequence ID" value="MFA9949838.1"/>
    <property type="molecule type" value="Genomic_DNA"/>
</dbReference>
<dbReference type="RefSeq" id="WP_418890939.1">
    <property type="nucleotide sequence ID" value="NZ_JBEUWX010000002.1"/>
</dbReference>
<sequence length="207" mass="23354">MDKIGVKNRCIPYAARLYKSSKPLNTKNAFFCGSKQVRKDGAQSGKQRYRCVSCHKRFSGGKKLNLNTFWQRYSEGKQSAAQLAGHYGCSLKTIRRHLAKAATQADCVLPQAPVNLIMDTTYFGRKWGVMVLYDARSKRALTVVAVERETNALYTQEVAALQEKRGGDTKHYLRWQKRLAGLLPGYTRANVKVSPNQNRRAPPDQKA</sequence>
<evidence type="ECO:0000313" key="2">
    <source>
        <dbReference type="Proteomes" id="UP001574673"/>
    </source>
</evidence>
<proteinExistence type="predicted"/>
<gene>
    <name evidence="1" type="ORF">ABCS64_05790</name>
</gene>
<name>A0ABV4UDX6_9RHOO</name>
<comment type="caution">
    <text evidence="1">The sequence shown here is derived from an EMBL/GenBank/DDBJ whole genome shotgun (WGS) entry which is preliminary data.</text>
</comment>
<reference evidence="2" key="1">
    <citation type="submission" date="2024-06" db="EMBL/GenBank/DDBJ databases">
        <title>Radixoralia hellwigii gen. nov., sp nov., isolated from a root canal in the human oral cavity.</title>
        <authorList>
            <person name="Bartsch S."/>
            <person name="Wittmer A."/>
            <person name="Schulz A.-K."/>
            <person name="Neumann-Schaal M."/>
            <person name="Wolf J."/>
            <person name="Gronow S."/>
            <person name="Tennert C."/>
            <person name="Haecker G."/>
            <person name="Cieplik F."/>
            <person name="Al-Ahmad A."/>
        </authorList>
    </citation>
    <scope>NUCLEOTIDE SEQUENCE [LARGE SCALE GENOMIC DNA]</scope>
    <source>
        <strain evidence="2">Wk13</strain>
    </source>
</reference>
<dbReference type="Proteomes" id="UP001574673">
    <property type="component" value="Unassembled WGS sequence"/>
</dbReference>
<protein>
    <recommendedName>
        <fullName evidence="3">Transposase</fullName>
    </recommendedName>
</protein>
<organism evidence="1 2">
    <name type="scientific">Dentiradicibacter hellwigii</name>
    <dbReference type="NCBI Taxonomy" id="3149053"/>
    <lineage>
        <taxon>Bacteria</taxon>
        <taxon>Pseudomonadati</taxon>
        <taxon>Pseudomonadota</taxon>
        <taxon>Betaproteobacteria</taxon>
        <taxon>Rhodocyclales</taxon>
        <taxon>Rhodocyclaceae</taxon>
        <taxon>Dentiradicibacter</taxon>
    </lineage>
</organism>
<evidence type="ECO:0000313" key="1">
    <source>
        <dbReference type="EMBL" id="MFA9949838.1"/>
    </source>
</evidence>
<accession>A0ABV4UDX6</accession>